<evidence type="ECO:0000256" key="2">
    <source>
        <dbReference type="ARBA" id="ARBA00022692"/>
    </source>
</evidence>
<feature type="transmembrane region" description="Helical" evidence="6">
    <location>
        <begin position="300"/>
        <end position="319"/>
    </location>
</feature>
<dbReference type="PROSITE" id="PS50850">
    <property type="entry name" value="MFS"/>
    <property type="match status" value="1"/>
</dbReference>
<feature type="region of interest" description="Disordered" evidence="5">
    <location>
        <begin position="1"/>
        <end position="30"/>
    </location>
</feature>
<name>A0A6A5VPA2_9PLEO</name>
<dbReference type="InterPro" id="IPR011701">
    <property type="entry name" value="MFS"/>
</dbReference>
<reference evidence="8" key="1">
    <citation type="journal article" date="2020" name="Stud. Mycol.">
        <title>101 Dothideomycetes genomes: a test case for predicting lifestyles and emergence of pathogens.</title>
        <authorList>
            <person name="Haridas S."/>
            <person name="Albert R."/>
            <person name="Binder M."/>
            <person name="Bloem J."/>
            <person name="Labutti K."/>
            <person name="Salamov A."/>
            <person name="Andreopoulos B."/>
            <person name="Baker S."/>
            <person name="Barry K."/>
            <person name="Bills G."/>
            <person name="Bluhm B."/>
            <person name="Cannon C."/>
            <person name="Castanera R."/>
            <person name="Culley D."/>
            <person name="Daum C."/>
            <person name="Ezra D."/>
            <person name="Gonzalez J."/>
            <person name="Henrissat B."/>
            <person name="Kuo A."/>
            <person name="Liang C."/>
            <person name="Lipzen A."/>
            <person name="Lutzoni F."/>
            <person name="Magnuson J."/>
            <person name="Mondo S."/>
            <person name="Nolan M."/>
            <person name="Ohm R."/>
            <person name="Pangilinan J."/>
            <person name="Park H.-J."/>
            <person name="Ramirez L."/>
            <person name="Alfaro M."/>
            <person name="Sun H."/>
            <person name="Tritt A."/>
            <person name="Yoshinaga Y."/>
            <person name="Zwiers L.-H."/>
            <person name="Turgeon B."/>
            <person name="Goodwin S."/>
            <person name="Spatafora J."/>
            <person name="Crous P."/>
            <person name="Grigoriev I."/>
        </authorList>
    </citation>
    <scope>NUCLEOTIDE SEQUENCE</scope>
    <source>
        <strain evidence="8">CBS 107.79</strain>
    </source>
</reference>
<evidence type="ECO:0000256" key="4">
    <source>
        <dbReference type="ARBA" id="ARBA00023136"/>
    </source>
</evidence>
<proteinExistence type="predicted"/>
<dbReference type="Proteomes" id="UP000800036">
    <property type="component" value="Unassembled WGS sequence"/>
</dbReference>
<evidence type="ECO:0000259" key="7">
    <source>
        <dbReference type="PROSITE" id="PS50850"/>
    </source>
</evidence>
<dbReference type="SUPFAM" id="SSF103473">
    <property type="entry name" value="MFS general substrate transporter"/>
    <property type="match status" value="1"/>
</dbReference>
<feature type="transmembrane region" description="Helical" evidence="6">
    <location>
        <begin position="105"/>
        <end position="126"/>
    </location>
</feature>
<feature type="domain" description="Major facilitator superfamily (MFS) profile" evidence="7">
    <location>
        <begin position="39"/>
        <end position="524"/>
    </location>
</feature>
<keyword evidence="2 6" id="KW-0812">Transmembrane</keyword>
<feature type="transmembrane region" description="Helical" evidence="6">
    <location>
        <begin position="193"/>
        <end position="213"/>
    </location>
</feature>
<dbReference type="PANTHER" id="PTHR23501">
    <property type="entry name" value="MAJOR FACILITATOR SUPERFAMILY"/>
    <property type="match status" value="1"/>
</dbReference>
<feature type="transmembrane region" description="Helical" evidence="6">
    <location>
        <begin position="76"/>
        <end position="93"/>
    </location>
</feature>
<evidence type="ECO:0000256" key="3">
    <source>
        <dbReference type="ARBA" id="ARBA00022989"/>
    </source>
</evidence>
<evidence type="ECO:0000256" key="1">
    <source>
        <dbReference type="ARBA" id="ARBA00004141"/>
    </source>
</evidence>
<dbReference type="InterPro" id="IPR036259">
    <property type="entry name" value="MFS_trans_sf"/>
</dbReference>
<evidence type="ECO:0000313" key="8">
    <source>
        <dbReference type="EMBL" id="KAF1979111.1"/>
    </source>
</evidence>
<evidence type="ECO:0000256" key="6">
    <source>
        <dbReference type="SAM" id="Phobius"/>
    </source>
</evidence>
<evidence type="ECO:0000256" key="5">
    <source>
        <dbReference type="SAM" id="MobiDB-lite"/>
    </source>
</evidence>
<gene>
    <name evidence="8" type="ORF">BU23DRAFT_523687</name>
</gene>
<dbReference type="AlphaFoldDB" id="A0A6A5VPA2"/>
<feature type="transmembrane region" description="Helical" evidence="6">
    <location>
        <begin position="138"/>
        <end position="157"/>
    </location>
</feature>
<feature type="transmembrane region" description="Helical" evidence="6">
    <location>
        <begin position="391"/>
        <end position="413"/>
    </location>
</feature>
<accession>A0A6A5VPA2</accession>
<keyword evidence="4 6" id="KW-0472">Membrane</keyword>
<organism evidence="8 9">
    <name type="scientific">Bimuria novae-zelandiae CBS 107.79</name>
    <dbReference type="NCBI Taxonomy" id="1447943"/>
    <lineage>
        <taxon>Eukaryota</taxon>
        <taxon>Fungi</taxon>
        <taxon>Dikarya</taxon>
        <taxon>Ascomycota</taxon>
        <taxon>Pezizomycotina</taxon>
        <taxon>Dothideomycetes</taxon>
        <taxon>Pleosporomycetidae</taxon>
        <taxon>Pleosporales</taxon>
        <taxon>Massarineae</taxon>
        <taxon>Didymosphaeriaceae</taxon>
        <taxon>Bimuria</taxon>
    </lineage>
</organism>
<feature type="transmembrane region" description="Helical" evidence="6">
    <location>
        <begin position="234"/>
        <end position="253"/>
    </location>
</feature>
<feature type="transmembrane region" description="Helical" evidence="6">
    <location>
        <begin position="37"/>
        <end position="56"/>
    </location>
</feature>
<dbReference type="GO" id="GO:0005886">
    <property type="term" value="C:plasma membrane"/>
    <property type="evidence" value="ECO:0007669"/>
    <property type="project" value="TreeGrafter"/>
</dbReference>
<dbReference type="OrthoDB" id="2351791at2759"/>
<dbReference type="InterPro" id="IPR020846">
    <property type="entry name" value="MFS_dom"/>
</dbReference>
<feature type="transmembrane region" description="Helical" evidence="6">
    <location>
        <begin position="259"/>
        <end position="279"/>
    </location>
</feature>
<evidence type="ECO:0000313" key="9">
    <source>
        <dbReference type="Proteomes" id="UP000800036"/>
    </source>
</evidence>
<keyword evidence="9" id="KW-1185">Reference proteome</keyword>
<feature type="transmembrane region" description="Helical" evidence="6">
    <location>
        <begin position="169"/>
        <end position="187"/>
    </location>
</feature>
<dbReference type="PANTHER" id="PTHR23501:SF94">
    <property type="entry name" value="MAJOR FACILITATOR SUPERFAMILY (MFS) PROFILE DOMAIN-CONTAINING PROTEIN"/>
    <property type="match status" value="1"/>
</dbReference>
<dbReference type="GO" id="GO:0022857">
    <property type="term" value="F:transmembrane transporter activity"/>
    <property type="evidence" value="ECO:0007669"/>
    <property type="project" value="InterPro"/>
</dbReference>
<dbReference type="Pfam" id="PF07690">
    <property type="entry name" value="MFS_1"/>
    <property type="match status" value="1"/>
</dbReference>
<protein>
    <submittedName>
        <fullName evidence="8">MFS general substrate transporter</fullName>
    </submittedName>
</protein>
<keyword evidence="3 6" id="KW-1133">Transmembrane helix</keyword>
<feature type="transmembrane region" description="Helical" evidence="6">
    <location>
        <begin position="339"/>
        <end position="358"/>
    </location>
</feature>
<dbReference type="PRINTS" id="PR01036">
    <property type="entry name" value="TCRTETB"/>
</dbReference>
<feature type="transmembrane region" description="Helical" evidence="6">
    <location>
        <begin position="365"/>
        <end position="385"/>
    </location>
</feature>
<feature type="compositionally biased region" description="Low complexity" evidence="5">
    <location>
        <begin position="8"/>
        <end position="19"/>
    </location>
</feature>
<dbReference type="EMBL" id="ML976658">
    <property type="protein sequence ID" value="KAF1979111.1"/>
    <property type="molecule type" value="Genomic_DNA"/>
</dbReference>
<dbReference type="Gene3D" id="1.20.1250.20">
    <property type="entry name" value="MFS general substrate transporter like domains"/>
    <property type="match status" value="1"/>
</dbReference>
<feature type="transmembrane region" description="Helical" evidence="6">
    <location>
        <begin position="501"/>
        <end position="519"/>
    </location>
</feature>
<comment type="subcellular location">
    <subcellularLocation>
        <location evidence="1">Membrane</location>
        <topology evidence="1">Multi-pass membrane protein</topology>
    </subcellularLocation>
</comment>
<dbReference type="Gene3D" id="1.20.1720.10">
    <property type="entry name" value="Multidrug resistance protein D"/>
    <property type="match status" value="1"/>
</dbReference>
<sequence length="543" mass="59264">MAQDSEPQAQARAQELLAESTQPDHVTPEWKPSRSEWLVFLCLALISLIVSLDSSIIGPALPSLALSLHGTANETFWTGTSYLVTCAIFQPFIVSLSDAFGRRQLLFLSVSLFSLGTVVCCIAQNFRTLLAGRSVQGVGGGGALALVLVVMTDVVPLRQRPKYYSLVQMAWAVGLITGPITGGAIAEHTTWRWIFYINFPFCFLGLLLVPFVIKLKAPRASLTERLLKTDWLGAFLFISSTCSFLIGITWGGTQFPWGSWRTIVPIAIGAVGMLATLCFERYAAPQPFLRVWLFRERAAMAAYACAVFQGLLMFSHLYYLPLYLQSVHSYTPTLSGAGLIPIIGILIPTSVLVGTLITRWGTYTWAIWLGWTTIIASTALLIVLSDTTPTYAWILVFLTIGPSHGLVLTSLNFSLQALAKERDGAYAAAMYTFMRSFGMCLGVAVGGTVFTNRLVVHLAARGLDERVARDAEAFIVVMNDAPNSAAWAAYRGAYAEAFRNLFEVLLGVAVVAGAVSVAIKHASMDRALDSEHMFDEPEKRMEG</sequence>
<feature type="transmembrane region" description="Helical" evidence="6">
    <location>
        <begin position="425"/>
        <end position="450"/>
    </location>
</feature>